<dbReference type="InterPro" id="IPR002109">
    <property type="entry name" value="Glutaredoxin"/>
</dbReference>
<feature type="domain" description="Tryptophan synthase beta chain-like PALP" evidence="7">
    <location>
        <begin position="69"/>
        <end position="352"/>
    </location>
</feature>
<keyword evidence="10" id="KW-1185">Reference proteome</keyword>
<dbReference type="PANTHER" id="PTHR10314">
    <property type="entry name" value="CYSTATHIONINE BETA-SYNTHASE"/>
    <property type="match status" value="1"/>
</dbReference>
<name>K0S0U7_THAOC</name>
<dbReference type="Gene3D" id="3.40.30.10">
    <property type="entry name" value="Glutaredoxin"/>
    <property type="match status" value="1"/>
</dbReference>
<evidence type="ECO:0000256" key="3">
    <source>
        <dbReference type="ARBA" id="ARBA00022605"/>
    </source>
</evidence>
<dbReference type="GO" id="GO:0019344">
    <property type="term" value="P:cysteine biosynthetic process"/>
    <property type="evidence" value="ECO:0007669"/>
    <property type="project" value="UniProtKB-KW"/>
</dbReference>
<keyword evidence="4" id="KW-0808">Transferase</keyword>
<organism evidence="9 10">
    <name type="scientific">Thalassiosira oceanica</name>
    <name type="common">Marine diatom</name>
    <dbReference type="NCBI Taxonomy" id="159749"/>
    <lineage>
        <taxon>Eukaryota</taxon>
        <taxon>Sar</taxon>
        <taxon>Stramenopiles</taxon>
        <taxon>Ochrophyta</taxon>
        <taxon>Bacillariophyta</taxon>
        <taxon>Coscinodiscophyceae</taxon>
        <taxon>Thalassiosirophycidae</taxon>
        <taxon>Thalassiosirales</taxon>
        <taxon>Thalassiosiraceae</taxon>
        <taxon>Thalassiosira</taxon>
    </lineage>
</organism>
<protein>
    <submittedName>
        <fullName evidence="9">Uncharacterized protein</fullName>
    </submittedName>
</protein>
<evidence type="ECO:0000259" key="7">
    <source>
        <dbReference type="Pfam" id="PF00291"/>
    </source>
</evidence>
<comment type="caution">
    <text evidence="9">The sequence shown here is derived from an EMBL/GenBank/DDBJ whole genome shotgun (WGS) entry which is preliminary data.</text>
</comment>
<dbReference type="Proteomes" id="UP000266841">
    <property type="component" value="Unassembled WGS sequence"/>
</dbReference>
<dbReference type="eggNOG" id="KOG1252">
    <property type="taxonomic scope" value="Eukaryota"/>
</dbReference>
<dbReference type="InterPro" id="IPR001926">
    <property type="entry name" value="TrpB-like_PALP"/>
</dbReference>
<dbReference type="Pfam" id="PF00291">
    <property type="entry name" value="PALP"/>
    <property type="match status" value="1"/>
</dbReference>
<dbReference type="PROSITE" id="PS51354">
    <property type="entry name" value="GLUTAREDOXIN_2"/>
    <property type="match status" value="1"/>
</dbReference>
<dbReference type="SUPFAM" id="SSF52047">
    <property type="entry name" value="RNI-like"/>
    <property type="match status" value="1"/>
</dbReference>
<dbReference type="SUPFAM" id="SSF53686">
    <property type="entry name" value="Tryptophan synthase beta subunit-like PLP-dependent enzymes"/>
    <property type="match status" value="1"/>
</dbReference>
<gene>
    <name evidence="9" type="ORF">THAOC_21555</name>
</gene>
<keyword evidence="6" id="KW-0198">Cysteine biosynthesis</keyword>
<sequence length="1008" mass="110700">MSSALGFSASKARRPSAIHESITQTICNTPIVKLGKLSPPGVNVFCKLEAANPGGSVLKVPPHIAPDSSLHRLSSHQDRLALGMIEWAEKNDLLKPGQTVVEASSGNTGIGLATVCAARGYPLVVVMSESFSIERRKLMRFLGAKVVLTNPAHKGTGMVIKAKELADKHGWYWPDQFTNEANAWIHSITTGPEISDAFKAEGKELDHFFTAYGTGGTLKGVGEWLRNNSPGTKIHVCEPNNSPMLYSEIKTTYPPDEKPAKSFEVAHPVWRPHLLQGWAADFIPMLVSKAVDTGYVDQLHHTDGKKAMQVAKDLATKEGIFSGTSGGGVLSSALEFAATLPEGSNVLAMIPDTGERYLSTPLFDDVPADMTEEEKAIAESTPSTPPPPPGLPDVTPEAVAFVDAKCKEKKVLMWSLQYCEFCWTLSKLLDRIGVSYEVIKIDSFDYAKDNMGNKYRAALSDKTKCTTFPQFIGGAADACIMWKKGELQILFKDAGVKFSDEYDGDPFEFLPKDAAFVRPPVLPSSRPPPSIMTSERIDYDALAATTRIEDMTDDDCESNQETLRSLKSGRLLELQICNQPIRVGEYGVLSDKELGWLGYFVKKTLVCFTNVLPRLINKLGPVMKNNGITGWSFSNCTLGNPEVTSLFGLIRDMEKPNGLHIVTMNNHHPTDNDYHLDDDVVSEGIPSLASKASMQKLTLRGLKMGRNSCNALSTVFPQMADLIQLDLGQNEIDDGSVEILVRGLAGCIHLRDLSLNDNLILDDGFDVLIRGLPASVDALALPRNLFELDRELSLMRFKILNLSDNCLAPSGIMVVAESLANPECCLKCLDMSDLGIIDEEKVLVVGDEEVAIMARALQKNRTLIQLVLCMPWVDDDITESGWGAFSSVLCDDSSINATHSSNHTLCSLGQVNDLPQDVRSFLDLNNSGEDESRIAAKKILRAHRHLVKPLLSWELDLLPYVVAWLERFAETRLDLKLSSFYEFVRAIPLKIVDRMGGKTKGKKRKLCS</sequence>
<accession>K0S0U7</accession>
<dbReference type="GO" id="GO:0016740">
    <property type="term" value="F:transferase activity"/>
    <property type="evidence" value="ECO:0007669"/>
    <property type="project" value="UniProtKB-KW"/>
</dbReference>
<dbReference type="Gene3D" id="3.40.50.1100">
    <property type="match status" value="2"/>
</dbReference>
<dbReference type="CDD" id="cd01561">
    <property type="entry name" value="CBS_like"/>
    <property type="match status" value="1"/>
</dbReference>
<dbReference type="InterPro" id="IPR032675">
    <property type="entry name" value="LRR_dom_sf"/>
</dbReference>
<proteinExistence type="inferred from homology"/>
<comment type="cofactor">
    <cofactor evidence="1">
        <name>pyridoxal 5'-phosphate</name>
        <dbReference type="ChEBI" id="CHEBI:597326"/>
    </cofactor>
</comment>
<dbReference type="Gene3D" id="3.80.10.10">
    <property type="entry name" value="Ribonuclease Inhibitor"/>
    <property type="match status" value="2"/>
</dbReference>
<dbReference type="EMBL" id="AGNL01025558">
    <property type="protein sequence ID" value="EJK58334.1"/>
    <property type="molecule type" value="Genomic_DNA"/>
</dbReference>
<dbReference type="SMART" id="SM00368">
    <property type="entry name" value="LRR_RI"/>
    <property type="match status" value="4"/>
</dbReference>
<evidence type="ECO:0000256" key="6">
    <source>
        <dbReference type="ARBA" id="ARBA00023192"/>
    </source>
</evidence>
<feature type="domain" description="Glutaredoxin" evidence="8">
    <location>
        <begin position="411"/>
        <end position="471"/>
    </location>
</feature>
<evidence type="ECO:0000259" key="8">
    <source>
        <dbReference type="Pfam" id="PF00462"/>
    </source>
</evidence>
<evidence type="ECO:0000256" key="1">
    <source>
        <dbReference type="ARBA" id="ARBA00001933"/>
    </source>
</evidence>
<dbReference type="SUPFAM" id="SSF52833">
    <property type="entry name" value="Thioredoxin-like"/>
    <property type="match status" value="1"/>
</dbReference>
<dbReference type="FunFam" id="3.40.50.1100:FF:000016">
    <property type="entry name" value="Cysteine synthase A"/>
    <property type="match status" value="1"/>
</dbReference>
<dbReference type="OrthoDB" id="37918at2759"/>
<keyword evidence="3" id="KW-0028">Amino-acid biosynthesis</keyword>
<comment type="similarity">
    <text evidence="2">Belongs to the cysteine synthase/cystathionine beta-synthase family.</text>
</comment>
<reference evidence="9 10" key="1">
    <citation type="journal article" date="2012" name="Genome Biol.">
        <title>Genome and low-iron response of an oceanic diatom adapted to chronic iron limitation.</title>
        <authorList>
            <person name="Lommer M."/>
            <person name="Specht M."/>
            <person name="Roy A.S."/>
            <person name="Kraemer L."/>
            <person name="Andreson R."/>
            <person name="Gutowska M.A."/>
            <person name="Wolf J."/>
            <person name="Bergner S.V."/>
            <person name="Schilhabel M.B."/>
            <person name="Klostermeier U.C."/>
            <person name="Beiko R.G."/>
            <person name="Rosenstiel P."/>
            <person name="Hippler M."/>
            <person name="Laroche J."/>
        </authorList>
    </citation>
    <scope>NUCLEOTIDE SEQUENCE [LARGE SCALE GENOMIC DNA]</scope>
    <source>
        <strain evidence="9 10">CCMP1005</strain>
    </source>
</reference>
<evidence type="ECO:0000313" key="9">
    <source>
        <dbReference type="EMBL" id="EJK58334.1"/>
    </source>
</evidence>
<evidence type="ECO:0000256" key="4">
    <source>
        <dbReference type="ARBA" id="ARBA00022679"/>
    </source>
</evidence>
<evidence type="ECO:0000256" key="5">
    <source>
        <dbReference type="ARBA" id="ARBA00022898"/>
    </source>
</evidence>
<dbReference type="AlphaFoldDB" id="K0S0U7"/>
<evidence type="ECO:0000313" key="10">
    <source>
        <dbReference type="Proteomes" id="UP000266841"/>
    </source>
</evidence>
<dbReference type="Pfam" id="PF00462">
    <property type="entry name" value="Glutaredoxin"/>
    <property type="match status" value="1"/>
</dbReference>
<evidence type="ECO:0000256" key="2">
    <source>
        <dbReference type="ARBA" id="ARBA00007103"/>
    </source>
</evidence>
<dbReference type="InterPro" id="IPR036052">
    <property type="entry name" value="TrpB-like_PALP_sf"/>
</dbReference>
<keyword evidence="5" id="KW-0663">Pyridoxal phosphate</keyword>
<dbReference type="InterPro" id="IPR050214">
    <property type="entry name" value="Cys_Synth/Cystath_Beta-Synth"/>
</dbReference>
<dbReference type="InterPro" id="IPR036249">
    <property type="entry name" value="Thioredoxin-like_sf"/>
</dbReference>